<dbReference type="eggNOG" id="KOG2432">
    <property type="taxonomic scope" value="Eukaryota"/>
</dbReference>
<dbReference type="PROSITE" id="PS50211">
    <property type="entry name" value="DENN"/>
    <property type="match status" value="1"/>
</dbReference>
<dbReference type="GeneID" id="5881224"/>
<dbReference type="OMA" id="QYTHEEI"/>
<accession>B0ED66</accession>
<dbReference type="InterPro" id="IPR037516">
    <property type="entry name" value="Tripartite_DENN"/>
</dbReference>
<dbReference type="PANTHER" id="PTHR13677:SF0">
    <property type="entry name" value="LD41638P"/>
    <property type="match status" value="1"/>
</dbReference>
<evidence type="ECO:0000313" key="4">
    <source>
        <dbReference type="Proteomes" id="UP000008076"/>
    </source>
</evidence>
<dbReference type="EMBL" id="DS548800">
    <property type="protein sequence ID" value="EDR27483.1"/>
    <property type="molecule type" value="Genomic_DNA"/>
</dbReference>
<evidence type="ECO:0000259" key="2">
    <source>
        <dbReference type="PROSITE" id="PS50211"/>
    </source>
</evidence>
<evidence type="ECO:0000313" key="3">
    <source>
        <dbReference type="EMBL" id="EDR27483.1"/>
    </source>
</evidence>
<dbReference type="GO" id="GO:0005085">
    <property type="term" value="F:guanyl-nucleotide exchange factor activity"/>
    <property type="evidence" value="ECO:0007669"/>
    <property type="project" value="InterPro"/>
</dbReference>
<proteinExistence type="inferred from homology"/>
<dbReference type="InterPro" id="IPR024224">
    <property type="entry name" value="DENND6"/>
</dbReference>
<dbReference type="RefSeq" id="XP_001736234.1">
    <property type="nucleotide sequence ID" value="XM_001736182.1"/>
</dbReference>
<dbReference type="PANTHER" id="PTHR13677">
    <property type="entry name" value="LD41638P"/>
    <property type="match status" value="1"/>
</dbReference>
<gene>
    <name evidence="3" type="ORF">EDI_092740</name>
</gene>
<dbReference type="AlphaFoldDB" id="B0ED66"/>
<protein>
    <recommendedName>
        <fullName evidence="2">UDENN domain-containing protein</fullName>
    </recommendedName>
</protein>
<sequence>MTEENEQPISWCEASLVVSFDKDIGGKIIAQNPSNITVLYGEYFTSQVIFLGFPDRIQVNEIIETKYKIFTFRFPLIHSSIYCHVLFIQIPHIKSRESTQRSLILITKNKEILPYHTLLYQLIPTFKENISDVTSFLQVLEMKFNSFPKYCPGKSVSLKLFGKRFDVTISGKKPFPSLLRNYLRELRSLWISLLVGDSIVVLGDDVCEVSEAIEYLVGLIFPLKYSGEIRPYFTINDPLIHSEKSFIVGVTNKMVLNIIQKNRKITLLDYQKSVYLRHVVDKRFEVVKTMSDTQAGIKVEKEFERNTIEFLSIFDSFFIQKVPKMKTLADPFVTASYTTQEVINYIKQFHFSSGKEETYILFIHSLSFSRYSTSKISEIEQESLNQLNSLLDSFDMNQYTHEEISKITINLFSFSKLPNTSINSKAERLIKLIVHSTS</sequence>
<organism evidence="4">
    <name type="scientific">Entamoeba dispar (strain ATCC PRA-260 / SAW760)</name>
    <dbReference type="NCBI Taxonomy" id="370354"/>
    <lineage>
        <taxon>Eukaryota</taxon>
        <taxon>Amoebozoa</taxon>
        <taxon>Evosea</taxon>
        <taxon>Archamoebae</taxon>
        <taxon>Mastigamoebida</taxon>
        <taxon>Entamoebidae</taxon>
        <taxon>Entamoeba</taxon>
    </lineage>
</organism>
<dbReference type="VEuPathDB" id="AmoebaDB:EDI_092740"/>
<reference evidence="4" key="1">
    <citation type="submission" date="2007-12" db="EMBL/GenBank/DDBJ databases">
        <title>Annotation of Entamoeba dispar SAW760.</title>
        <authorList>
            <person name="Lorenzi H."/>
            <person name="Inman J."/>
            <person name="Schobel S."/>
            <person name="Amedeo P."/>
            <person name="Caler E."/>
        </authorList>
    </citation>
    <scope>NUCLEOTIDE SEQUENCE [LARGE SCALE GENOMIC DNA]</scope>
    <source>
        <strain evidence="4">ATCC PRA-260 / SAW760</strain>
    </source>
</reference>
<dbReference type="GO" id="GO:0055037">
    <property type="term" value="C:recycling endosome"/>
    <property type="evidence" value="ECO:0007669"/>
    <property type="project" value="TreeGrafter"/>
</dbReference>
<dbReference type="KEGG" id="edi:EDI_092740"/>
<feature type="domain" description="UDENN" evidence="2">
    <location>
        <begin position="13"/>
        <end position="382"/>
    </location>
</feature>
<evidence type="ECO:0000256" key="1">
    <source>
        <dbReference type="ARBA" id="ARBA00007159"/>
    </source>
</evidence>
<comment type="similarity">
    <text evidence="1">Belongs to the DENND6 family.</text>
</comment>
<name>B0ED66_ENTDS</name>
<keyword evidence="4" id="KW-1185">Reference proteome</keyword>
<dbReference type="OrthoDB" id="417513at2759"/>
<dbReference type="Proteomes" id="UP000008076">
    <property type="component" value="Unassembled WGS sequence"/>
</dbReference>